<accession>A0A5B7DN00</accession>
<evidence type="ECO:0000313" key="2">
    <source>
        <dbReference type="EMBL" id="MPC22423.1"/>
    </source>
</evidence>
<protein>
    <submittedName>
        <fullName evidence="2">Uncharacterized protein</fullName>
    </submittedName>
</protein>
<dbReference type="EMBL" id="VSRR010001086">
    <property type="protein sequence ID" value="MPC22423.1"/>
    <property type="molecule type" value="Genomic_DNA"/>
</dbReference>
<sequence length="73" mass="8598">MEALTQATPLICVATEQQQQTAGGFHKNHDKSSGMFNTRRSRKKRGTRMQLTFLSRHFFYKLVKNIRLYKEVH</sequence>
<proteinExistence type="predicted"/>
<dbReference type="Proteomes" id="UP000324222">
    <property type="component" value="Unassembled WGS sequence"/>
</dbReference>
<dbReference type="AlphaFoldDB" id="A0A5B7DN00"/>
<name>A0A5B7DN00_PORTR</name>
<keyword evidence="3" id="KW-1185">Reference proteome</keyword>
<evidence type="ECO:0000313" key="3">
    <source>
        <dbReference type="Proteomes" id="UP000324222"/>
    </source>
</evidence>
<reference evidence="2 3" key="1">
    <citation type="submission" date="2019-05" db="EMBL/GenBank/DDBJ databases">
        <title>Another draft genome of Portunus trituberculatus and its Hox gene families provides insights of decapod evolution.</title>
        <authorList>
            <person name="Jeong J.-H."/>
            <person name="Song I."/>
            <person name="Kim S."/>
            <person name="Choi T."/>
            <person name="Kim D."/>
            <person name="Ryu S."/>
            <person name="Kim W."/>
        </authorList>
    </citation>
    <scope>NUCLEOTIDE SEQUENCE [LARGE SCALE GENOMIC DNA]</scope>
    <source>
        <tissue evidence="2">Muscle</tissue>
    </source>
</reference>
<gene>
    <name evidence="2" type="ORF">E2C01_015437</name>
</gene>
<organism evidence="2 3">
    <name type="scientific">Portunus trituberculatus</name>
    <name type="common">Swimming crab</name>
    <name type="synonym">Neptunus trituberculatus</name>
    <dbReference type="NCBI Taxonomy" id="210409"/>
    <lineage>
        <taxon>Eukaryota</taxon>
        <taxon>Metazoa</taxon>
        <taxon>Ecdysozoa</taxon>
        <taxon>Arthropoda</taxon>
        <taxon>Crustacea</taxon>
        <taxon>Multicrustacea</taxon>
        <taxon>Malacostraca</taxon>
        <taxon>Eumalacostraca</taxon>
        <taxon>Eucarida</taxon>
        <taxon>Decapoda</taxon>
        <taxon>Pleocyemata</taxon>
        <taxon>Brachyura</taxon>
        <taxon>Eubrachyura</taxon>
        <taxon>Portunoidea</taxon>
        <taxon>Portunidae</taxon>
        <taxon>Portuninae</taxon>
        <taxon>Portunus</taxon>
    </lineage>
</organism>
<comment type="caution">
    <text evidence="2">The sequence shown here is derived from an EMBL/GenBank/DDBJ whole genome shotgun (WGS) entry which is preliminary data.</text>
</comment>
<feature type="region of interest" description="Disordered" evidence="1">
    <location>
        <begin position="22"/>
        <end position="44"/>
    </location>
</feature>
<evidence type="ECO:0000256" key="1">
    <source>
        <dbReference type="SAM" id="MobiDB-lite"/>
    </source>
</evidence>